<dbReference type="EC" id="1.4.3.1" evidence="2"/>
<dbReference type="PROSITE" id="PS50879">
    <property type="entry name" value="RNASE_H_1"/>
    <property type="match status" value="1"/>
</dbReference>
<keyword evidence="2" id="KW-0560">Oxidoreductase</keyword>
<dbReference type="Pfam" id="PF17919">
    <property type="entry name" value="RT_RNaseH_2"/>
    <property type="match status" value="1"/>
</dbReference>
<reference evidence="2 3" key="1">
    <citation type="journal article" date="2012" name="Nat. Biotechnol.">
        <title>Draft genome sequence of pigeonpea (Cajanus cajan), an orphan legume crop of resource-poor farmers.</title>
        <authorList>
            <person name="Varshney R.K."/>
            <person name="Chen W."/>
            <person name="Li Y."/>
            <person name="Bharti A.K."/>
            <person name="Saxena R.K."/>
            <person name="Schlueter J.A."/>
            <person name="Donoghue M.T."/>
            <person name="Azam S."/>
            <person name="Fan G."/>
            <person name="Whaley A.M."/>
            <person name="Farmer A.D."/>
            <person name="Sheridan J."/>
            <person name="Iwata A."/>
            <person name="Tuteja R."/>
            <person name="Penmetsa R.V."/>
            <person name="Wu W."/>
            <person name="Upadhyaya H.D."/>
            <person name="Yang S.P."/>
            <person name="Shah T."/>
            <person name="Saxena K.B."/>
            <person name="Michael T."/>
            <person name="McCombie W.R."/>
            <person name="Yang B."/>
            <person name="Zhang G."/>
            <person name="Yang H."/>
            <person name="Wang J."/>
            <person name="Spillane C."/>
            <person name="Cook D.R."/>
            <person name="May G.D."/>
            <person name="Xu X."/>
            <person name="Jackson S.A."/>
        </authorList>
    </citation>
    <scope>NUCLEOTIDE SEQUENCE [LARGE SCALE GENOMIC DNA]</scope>
    <source>
        <strain evidence="3">cv. Asha</strain>
    </source>
</reference>
<dbReference type="EMBL" id="CM003613">
    <property type="protein sequence ID" value="KYP57532.1"/>
    <property type="molecule type" value="Genomic_DNA"/>
</dbReference>
<dbReference type="InterPro" id="IPR043502">
    <property type="entry name" value="DNA/RNA_pol_sf"/>
</dbReference>
<evidence type="ECO:0000313" key="3">
    <source>
        <dbReference type="Proteomes" id="UP000075243"/>
    </source>
</evidence>
<name>A0A151SS15_CAJCA</name>
<proteinExistence type="predicted"/>
<dbReference type="PANTHER" id="PTHR48475">
    <property type="entry name" value="RIBONUCLEASE H"/>
    <property type="match status" value="1"/>
</dbReference>
<dbReference type="Gene3D" id="3.30.420.10">
    <property type="entry name" value="Ribonuclease H-like superfamily/Ribonuclease H"/>
    <property type="match status" value="1"/>
</dbReference>
<dbReference type="InterPro" id="IPR012337">
    <property type="entry name" value="RNaseH-like_sf"/>
</dbReference>
<dbReference type="InterPro" id="IPR036397">
    <property type="entry name" value="RNaseH_sf"/>
</dbReference>
<dbReference type="Gramene" id="C.cajan_03716.t">
    <property type="protein sequence ID" value="C.cajan_03716.t.cds1"/>
    <property type="gene ID" value="C.cajan_03716"/>
</dbReference>
<dbReference type="AlphaFoldDB" id="A0A151SS15"/>
<dbReference type="GO" id="GO:0003676">
    <property type="term" value="F:nucleic acid binding"/>
    <property type="evidence" value="ECO:0007669"/>
    <property type="project" value="InterPro"/>
</dbReference>
<feature type="domain" description="RNase H type-1" evidence="1">
    <location>
        <begin position="323"/>
        <end position="444"/>
    </location>
</feature>
<dbReference type="InterPro" id="IPR041577">
    <property type="entry name" value="RT_RNaseH_2"/>
</dbReference>
<dbReference type="SUPFAM" id="SSF53098">
    <property type="entry name" value="Ribonuclease H-like"/>
    <property type="match status" value="1"/>
</dbReference>
<evidence type="ECO:0000259" key="1">
    <source>
        <dbReference type="PROSITE" id="PS50879"/>
    </source>
</evidence>
<dbReference type="SUPFAM" id="SSF56672">
    <property type="entry name" value="DNA/RNA polymerases"/>
    <property type="match status" value="1"/>
</dbReference>
<dbReference type="Gene3D" id="3.10.10.10">
    <property type="entry name" value="HIV Type 1 Reverse Transcriptase, subunit A, domain 1"/>
    <property type="match status" value="1"/>
</dbReference>
<dbReference type="GO" id="GO:0004523">
    <property type="term" value="F:RNA-DNA hybrid ribonuclease activity"/>
    <property type="evidence" value="ECO:0007669"/>
    <property type="project" value="InterPro"/>
</dbReference>
<dbReference type="InterPro" id="IPR000477">
    <property type="entry name" value="RT_dom"/>
</dbReference>
<protein>
    <submittedName>
        <fullName evidence="2">Retrovirus-related Pol polyprotein from transposon 17.6</fullName>
        <ecNumber evidence="2">1.4.3.1</ecNumber>
    </submittedName>
</protein>
<organism evidence="2 3">
    <name type="scientific">Cajanus cajan</name>
    <name type="common">Pigeon pea</name>
    <name type="synonym">Cajanus indicus</name>
    <dbReference type="NCBI Taxonomy" id="3821"/>
    <lineage>
        <taxon>Eukaryota</taxon>
        <taxon>Viridiplantae</taxon>
        <taxon>Streptophyta</taxon>
        <taxon>Embryophyta</taxon>
        <taxon>Tracheophyta</taxon>
        <taxon>Spermatophyta</taxon>
        <taxon>Magnoliopsida</taxon>
        <taxon>eudicotyledons</taxon>
        <taxon>Gunneridae</taxon>
        <taxon>Pentapetalae</taxon>
        <taxon>rosids</taxon>
        <taxon>fabids</taxon>
        <taxon>Fabales</taxon>
        <taxon>Fabaceae</taxon>
        <taxon>Papilionoideae</taxon>
        <taxon>50 kb inversion clade</taxon>
        <taxon>NPAAA clade</taxon>
        <taxon>indigoferoid/millettioid clade</taxon>
        <taxon>Phaseoleae</taxon>
        <taxon>Cajanus</taxon>
    </lineage>
</organism>
<dbReference type="PANTHER" id="PTHR48475:SF2">
    <property type="entry name" value="RIBONUCLEASE H"/>
    <property type="match status" value="1"/>
</dbReference>
<sequence>MHPADEEKTAFITESANFCYKVMSFGLKNAGATYQRLMDKVFQGQIGRNIEIYVDDMVVKSNSLADHLIDLAEIFDELRKQNMRLNPEKCTFRVQGGKFLGFMLSARGIEANRDKCQAVLDMRSPSNLKELQRLLGRLVALSRFLPRLGDKVSPMTKLLRKALAFSWDEQCEATFAALKTTLATPSTLTKPDPLSSLLVYLAVSEGAISSVLVQEKEGTQDPIYFVSRLLQDSETRYQLIEKVALSLVHTSRRLRNYFQSHRIVVHTDCPIAKVLGKPELAGRMMAWSIELSQFDITFKPRGPIKAQCLADFVNELHPHGQFEEHWWTLHVDGSSNSQGSGAGVILEGPRGINLEQSLRFRFKASNTQAEYEALLAGLRLAEDMGASRIKCRTDSKVVAEQVGGNFQVKDHNMMKYYHAYQKLKASFQEVLVEHIPRDDNARAD</sequence>
<dbReference type="InterPro" id="IPR002156">
    <property type="entry name" value="RNaseH_domain"/>
</dbReference>
<evidence type="ECO:0000313" key="2">
    <source>
        <dbReference type="EMBL" id="KYP57532.1"/>
    </source>
</evidence>
<dbReference type="Gene3D" id="3.30.70.270">
    <property type="match status" value="2"/>
</dbReference>
<dbReference type="GO" id="GO:0008445">
    <property type="term" value="F:D-aspartate oxidase activity"/>
    <property type="evidence" value="ECO:0007669"/>
    <property type="project" value="UniProtKB-EC"/>
</dbReference>
<dbReference type="InterPro" id="IPR043128">
    <property type="entry name" value="Rev_trsase/Diguanyl_cyclase"/>
</dbReference>
<accession>A0A151SS15</accession>
<dbReference type="Pfam" id="PF00078">
    <property type="entry name" value="RVT_1"/>
    <property type="match status" value="1"/>
</dbReference>
<dbReference type="Proteomes" id="UP000075243">
    <property type="component" value="Chromosome 11"/>
</dbReference>
<gene>
    <name evidence="2" type="ORF">KK1_003797</name>
</gene>
<dbReference type="CDD" id="cd09279">
    <property type="entry name" value="RNase_HI_like"/>
    <property type="match status" value="1"/>
</dbReference>
<dbReference type="CDD" id="cd01647">
    <property type="entry name" value="RT_LTR"/>
    <property type="match status" value="1"/>
</dbReference>
<dbReference type="Pfam" id="PF13456">
    <property type="entry name" value="RVT_3"/>
    <property type="match status" value="1"/>
</dbReference>
<keyword evidence="3" id="KW-1185">Reference proteome</keyword>